<dbReference type="RefSeq" id="WP_143276180.1">
    <property type="nucleotide sequence ID" value="NZ_FWFG01000001.1"/>
</dbReference>
<keyword evidence="2" id="KW-1185">Reference proteome</keyword>
<dbReference type="Proteomes" id="UP000195981">
    <property type="component" value="Unassembled WGS sequence"/>
</dbReference>
<evidence type="ECO:0000313" key="1">
    <source>
        <dbReference type="EMBL" id="SLM87667.1"/>
    </source>
</evidence>
<organism evidence="1 2">
    <name type="scientific">Brachybacterium nesterenkovii</name>
    <dbReference type="NCBI Taxonomy" id="47847"/>
    <lineage>
        <taxon>Bacteria</taxon>
        <taxon>Bacillati</taxon>
        <taxon>Actinomycetota</taxon>
        <taxon>Actinomycetes</taxon>
        <taxon>Micrococcales</taxon>
        <taxon>Dermabacteraceae</taxon>
        <taxon>Brachybacterium</taxon>
    </lineage>
</organism>
<accession>A0A1X6WSE7</accession>
<gene>
    <name evidence="1" type="ORF">FM110_00060</name>
</gene>
<dbReference type="AlphaFoldDB" id="A0A1X6WSE7"/>
<name>A0A1X6WSE7_9MICO</name>
<sequence length="72" mass="7738">MQFSARRGNAIAVSRARVAHPRHGVRRALHGLLHVDAVRRAAREVAREHASEDGAARSAEIIAAAIVGRIPT</sequence>
<dbReference type="EMBL" id="FWFG01000001">
    <property type="protein sequence ID" value="SLM87667.1"/>
    <property type="molecule type" value="Genomic_DNA"/>
</dbReference>
<evidence type="ECO:0000313" key="2">
    <source>
        <dbReference type="Proteomes" id="UP000195981"/>
    </source>
</evidence>
<protein>
    <submittedName>
        <fullName evidence="1">Uncharacterized protein</fullName>
    </submittedName>
</protein>
<proteinExistence type="predicted"/>
<reference evidence="1 2" key="1">
    <citation type="submission" date="2017-02" db="EMBL/GenBank/DDBJ databases">
        <authorList>
            <person name="Peterson S.W."/>
        </authorList>
    </citation>
    <scope>NUCLEOTIDE SEQUENCE [LARGE SCALE GENOMIC DNA]</scope>
    <source>
        <strain evidence="1 2">CIP104813</strain>
    </source>
</reference>